<accession>A0A6C0K9U2</accession>
<proteinExistence type="predicted"/>
<dbReference type="AlphaFoldDB" id="A0A6C0K9U2"/>
<reference evidence="1" key="1">
    <citation type="journal article" date="2020" name="Nature">
        <title>Giant virus diversity and host interactions through global metagenomics.</title>
        <authorList>
            <person name="Schulz F."/>
            <person name="Roux S."/>
            <person name="Paez-Espino D."/>
            <person name="Jungbluth S."/>
            <person name="Walsh D.A."/>
            <person name="Denef V.J."/>
            <person name="McMahon K.D."/>
            <person name="Konstantinidis K.T."/>
            <person name="Eloe-Fadrosh E.A."/>
            <person name="Kyrpides N.C."/>
            <person name="Woyke T."/>
        </authorList>
    </citation>
    <scope>NUCLEOTIDE SEQUENCE</scope>
    <source>
        <strain evidence="1">GVMAG-S-1101172-89</strain>
    </source>
</reference>
<sequence length="95" mass="11246">MGNTESKIENPKDISARELKVGSRYRYYGRYGKLEKCRTLKVKRSSDKYYSLGWDMGWKDRKQFKWGGLAMAQKDAKIFRECSTHVTRKKKRSAK</sequence>
<organism evidence="1">
    <name type="scientific">viral metagenome</name>
    <dbReference type="NCBI Taxonomy" id="1070528"/>
    <lineage>
        <taxon>unclassified sequences</taxon>
        <taxon>metagenomes</taxon>
        <taxon>organismal metagenomes</taxon>
    </lineage>
</organism>
<evidence type="ECO:0000313" key="1">
    <source>
        <dbReference type="EMBL" id="QHU12924.1"/>
    </source>
</evidence>
<dbReference type="EMBL" id="MN740811">
    <property type="protein sequence ID" value="QHU12924.1"/>
    <property type="molecule type" value="Genomic_DNA"/>
</dbReference>
<name>A0A6C0K9U2_9ZZZZ</name>
<protein>
    <submittedName>
        <fullName evidence="1">Uncharacterized protein</fullName>
    </submittedName>
</protein>